<sequence length="76" mass="8245">MRSFIYWSGQYLLAAGSMFALLVAIDVLVRGEAFETGARQSLAWAVLAAAIFIGSRYYQSKKGADAAQCRPPAGKR</sequence>
<evidence type="ECO:0000313" key="2">
    <source>
        <dbReference type="EMBL" id="NNG25767.1"/>
    </source>
</evidence>
<dbReference type="EMBL" id="JABAIV010000014">
    <property type="protein sequence ID" value="NNG25767.1"/>
    <property type="molecule type" value="Genomic_DNA"/>
</dbReference>
<comment type="caution">
    <text evidence="2">The sequence shown here is derived from an EMBL/GenBank/DDBJ whole genome shotgun (WGS) entry which is preliminary data.</text>
</comment>
<gene>
    <name evidence="2" type="ORF">HGB41_22550</name>
</gene>
<name>A0A7Y2P197_9BURK</name>
<dbReference type="RefSeq" id="WP_171088554.1">
    <property type="nucleotide sequence ID" value="NZ_JABAIV010000014.1"/>
</dbReference>
<keyword evidence="1" id="KW-0812">Transmembrane</keyword>
<protein>
    <submittedName>
        <fullName evidence="2">Uncharacterized protein</fullName>
    </submittedName>
</protein>
<organism evidence="2 3">
    <name type="scientific">Telluria aromaticivorans</name>
    <dbReference type="NCBI Taxonomy" id="2725995"/>
    <lineage>
        <taxon>Bacteria</taxon>
        <taxon>Pseudomonadati</taxon>
        <taxon>Pseudomonadota</taxon>
        <taxon>Betaproteobacteria</taxon>
        <taxon>Burkholderiales</taxon>
        <taxon>Oxalobacteraceae</taxon>
        <taxon>Telluria group</taxon>
        <taxon>Telluria</taxon>
    </lineage>
</organism>
<dbReference type="AlphaFoldDB" id="A0A7Y2P197"/>
<accession>A0A7Y2P197</accession>
<keyword evidence="3" id="KW-1185">Reference proteome</keyword>
<feature type="transmembrane region" description="Helical" evidence="1">
    <location>
        <begin position="41"/>
        <end position="58"/>
    </location>
</feature>
<keyword evidence="1" id="KW-0472">Membrane</keyword>
<reference evidence="2 3" key="1">
    <citation type="submission" date="2020-04" db="EMBL/GenBank/DDBJ databases">
        <title>Massilia sp. nov., a cold adapted bacteria isolated from Arctic soil.</title>
        <authorList>
            <person name="Son J."/>
            <person name="Ka J.-O."/>
        </authorList>
    </citation>
    <scope>NUCLEOTIDE SEQUENCE [LARGE SCALE GENOMIC DNA]</scope>
    <source>
        <strain evidence="2 3">ML15P13</strain>
    </source>
</reference>
<proteinExistence type="predicted"/>
<evidence type="ECO:0000313" key="3">
    <source>
        <dbReference type="Proteomes" id="UP000533905"/>
    </source>
</evidence>
<evidence type="ECO:0000256" key="1">
    <source>
        <dbReference type="SAM" id="Phobius"/>
    </source>
</evidence>
<keyword evidence="1" id="KW-1133">Transmembrane helix</keyword>
<dbReference type="Proteomes" id="UP000533905">
    <property type="component" value="Unassembled WGS sequence"/>
</dbReference>